<dbReference type="InterPro" id="IPR051853">
    <property type="entry name" value="SH2-Ras-GEF_adapter"/>
</dbReference>
<dbReference type="PANTHER" id="PTHR14247">
    <property type="entry name" value="BREAST CANCER ANTI-ESTROGEN RESISTANCE PROTEIN 3 HOMOLOG-LIKE PROTEIN"/>
    <property type="match status" value="1"/>
</dbReference>
<dbReference type="InterPro" id="IPR023578">
    <property type="entry name" value="Ras_GEF_dom_sf"/>
</dbReference>
<name>A0A8C4PX69_EPTBU</name>
<dbReference type="FunFam" id="3.30.505.10:FF:000013">
    <property type="entry name" value="SH2 domain-containing protein 3C isoform X1"/>
    <property type="match status" value="1"/>
</dbReference>
<dbReference type="InterPro" id="IPR001895">
    <property type="entry name" value="RASGEF_cat_dom"/>
</dbReference>
<keyword evidence="2" id="KW-0727">SH2 domain</keyword>
<dbReference type="PROSITE" id="PS50001">
    <property type="entry name" value="SH2"/>
    <property type="match status" value="1"/>
</dbReference>
<dbReference type="SMART" id="SM00252">
    <property type="entry name" value="SH2"/>
    <property type="match status" value="1"/>
</dbReference>
<dbReference type="PANTHER" id="PTHR14247:SF8">
    <property type="entry name" value="RAS-GEF DOMAIN-CONTAINING PROTEIN"/>
    <property type="match status" value="1"/>
</dbReference>
<organism evidence="6 7">
    <name type="scientific">Eptatretus burgeri</name>
    <name type="common">Inshore hagfish</name>
    <dbReference type="NCBI Taxonomy" id="7764"/>
    <lineage>
        <taxon>Eukaryota</taxon>
        <taxon>Metazoa</taxon>
        <taxon>Chordata</taxon>
        <taxon>Craniata</taxon>
        <taxon>Vertebrata</taxon>
        <taxon>Cyclostomata</taxon>
        <taxon>Myxini</taxon>
        <taxon>Myxiniformes</taxon>
        <taxon>Myxinidae</taxon>
        <taxon>Eptatretinae</taxon>
        <taxon>Eptatretus</taxon>
    </lineage>
</organism>
<dbReference type="SMART" id="SM00147">
    <property type="entry name" value="RasGEF"/>
    <property type="match status" value="1"/>
</dbReference>
<reference evidence="6" key="1">
    <citation type="submission" date="2025-08" db="UniProtKB">
        <authorList>
            <consortium name="Ensembl"/>
        </authorList>
    </citation>
    <scope>IDENTIFICATION</scope>
</reference>
<dbReference type="GeneTree" id="ENSGT00940000154130"/>
<proteinExistence type="predicted"/>
<dbReference type="SUPFAM" id="SSF48366">
    <property type="entry name" value="Ras GEF"/>
    <property type="match status" value="1"/>
</dbReference>
<dbReference type="Ensembl" id="ENSEBUT00000003402.1">
    <property type="protein sequence ID" value="ENSEBUP00000003037.1"/>
    <property type="gene ID" value="ENSEBUG00000002196.1"/>
</dbReference>
<evidence type="ECO:0000256" key="2">
    <source>
        <dbReference type="PROSITE-ProRule" id="PRU00191"/>
    </source>
</evidence>
<feature type="domain" description="Ras-GEF" evidence="5">
    <location>
        <begin position="417"/>
        <end position="652"/>
    </location>
</feature>
<evidence type="ECO:0000313" key="7">
    <source>
        <dbReference type="Proteomes" id="UP000694388"/>
    </source>
</evidence>
<dbReference type="InterPro" id="IPR000980">
    <property type="entry name" value="SH2"/>
</dbReference>
<protein>
    <submittedName>
        <fullName evidence="6">SH2 domain containing 3A</fullName>
    </submittedName>
</protein>
<accession>A0A8C4PX69</accession>
<evidence type="ECO:0000256" key="3">
    <source>
        <dbReference type="SAM" id="MobiDB-lite"/>
    </source>
</evidence>
<evidence type="ECO:0000259" key="4">
    <source>
        <dbReference type="PROSITE" id="PS50001"/>
    </source>
</evidence>
<dbReference type="Gene3D" id="1.10.840.10">
    <property type="entry name" value="Ras guanine-nucleotide exchange factors catalytic domain"/>
    <property type="match status" value="1"/>
</dbReference>
<dbReference type="GO" id="GO:0007264">
    <property type="term" value="P:small GTPase-mediated signal transduction"/>
    <property type="evidence" value="ECO:0007669"/>
    <property type="project" value="InterPro"/>
</dbReference>
<dbReference type="InterPro" id="IPR036964">
    <property type="entry name" value="RASGEF_cat_dom_sf"/>
</dbReference>
<sequence>VRSWQKVHLWPFPFEPSLSKERCLMEGGADRLCRELEEELKQSSDILSSHGWYHGGIPRQVAEQALAADGDFLVRDSVSSPGQYVLTCRWRDTPLHFKITREQIPAILTPGAPAKGHYQILSFDDVPSLVCTYVGSQLPVSAQSGAIISRPVNRTLPLRLLEARCRNDSFVQARPHQGRSSRTKESVQTKRFSLNLGENGGTVGASLIRAKQRSGSHPHSLDHLRERQPATLQSHQSESRLLTGPRTRALQPNAIRLTPLLSPLIRTGSEPLLSPIGHRRPVPESMFPLSRMSGPHGSDSQLHSRPPPKPSRAPSIAIAPGGEGYYCELHPLVTGGGATSPRSCQFTCANGRPGDRTTVSNVYLPLTGMSEEFCCPEIETSSTFKPNYFSSILLPSENKPLDRNVLRTVKEVFIAHNPHTIAKHIFKMDVRVSICSHWCFALNKCHLCENTCFLFPFLPHCGSDFRYNTLALGIAVDILGCTGSVSERADVLSKTIQLANELKSTIGDLFGFAAIMRAIDMPQVRNIIEILIQKHNHSFDQKKFEIRAEQKTTPANNLRRLRTPADVWRTFGNLLAYLANGRNIAANSGVYASNAQRCLHDFQQDERLLEIFSTEFALRLLWGSKGAEVPPTERYNKFEHILSVLSQKLEPPIPQSEL</sequence>
<dbReference type="Proteomes" id="UP000694388">
    <property type="component" value="Unplaced"/>
</dbReference>
<dbReference type="AlphaFoldDB" id="A0A8C4PX69"/>
<evidence type="ECO:0000256" key="1">
    <source>
        <dbReference type="PROSITE-ProRule" id="PRU00168"/>
    </source>
</evidence>
<feature type="region of interest" description="Disordered" evidence="3">
    <location>
        <begin position="275"/>
        <end position="314"/>
    </location>
</feature>
<dbReference type="Gene3D" id="3.30.505.10">
    <property type="entry name" value="SH2 domain"/>
    <property type="match status" value="1"/>
</dbReference>
<dbReference type="PROSITE" id="PS50009">
    <property type="entry name" value="RASGEF_CAT"/>
    <property type="match status" value="1"/>
</dbReference>
<dbReference type="InterPro" id="IPR036860">
    <property type="entry name" value="SH2_dom_sf"/>
</dbReference>
<evidence type="ECO:0000313" key="6">
    <source>
        <dbReference type="Ensembl" id="ENSEBUP00000003037.1"/>
    </source>
</evidence>
<dbReference type="SUPFAM" id="SSF55550">
    <property type="entry name" value="SH2 domain"/>
    <property type="match status" value="1"/>
</dbReference>
<dbReference type="Pfam" id="PF00017">
    <property type="entry name" value="SH2"/>
    <property type="match status" value="1"/>
</dbReference>
<feature type="domain" description="SH2" evidence="4">
    <location>
        <begin position="52"/>
        <end position="152"/>
    </location>
</feature>
<keyword evidence="1" id="KW-0344">Guanine-nucleotide releasing factor</keyword>
<keyword evidence="7" id="KW-1185">Reference proteome</keyword>
<dbReference type="GO" id="GO:0005085">
    <property type="term" value="F:guanyl-nucleotide exchange factor activity"/>
    <property type="evidence" value="ECO:0007669"/>
    <property type="project" value="UniProtKB-KW"/>
</dbReference>
<evidence type="ECO:0000259" key="5">
    <source>
        <dbReference type="PROSITE" id="PS50009"/>
    </source>
</evidence>
<reference evidence="6" key="2">
    <citation type="submission" date="2025-09" db="UniProtKB">
        <authorList>
            <consortium name="Ensembl"/>
        </authorList>
    </citation>
    <scope>IDENTIFICATION</scope>
</reference>